<evidence type="ECO:0000313" key="1">
    <source>
        <dbReference type="EMBL" id="EFO78913.1"/>
    </source>
</evidence>
<reference evidence="1 2" key="1">
    <citation type="journal article" date="2011" name="J. Bacteriol.">
        <title>Draft genome sequence of the anoxygenic filamentous phototrophic bacterium Oscillochloris trichoides subsp. DG-6.</title>
        <authorList>
            <person name="Kuznetsov B.B."/>
            <person name="Ivanovsky R.N."/>
            <person name="Keppen O.I."/>
            <person name="Sukhacheva M.V."/>
            <person name="Bumazhkin B.K."/>
            <person name="Patutina E.O."/>
            <person name="Beletsky A.V."/>
            <person name="Mardanov A.V."/>
            <person name="Baslerov R.V."/>
            <person name="Panteleeva A.N."/>
            <person name="Kolganova T.V."/>
            <person name="Ravin N.V."/>
            <person name="Skryabin K.G."/>
        </authorList>
    </citation>
    <scope>NUCLEOTIDE SEQUENCE [LARGE SCALE GENOMIC DNA]</scope>
    <source>
        <strain evidence="1 2">DG-6</strain>
    </source>
</reference>
<dbReference type="InterPro" id="IPR037257">
    <property type="entry name" value="T2SS_E_N_sf"/>
</dbReference>
<evidence type="ECO:0000313" key="2">
    <source>
        <dbReference type="Proteomes" id="UP000054010"/>
    </source>
</evidence>
<dbReference type="SUPFAM" id="SSF160246">
    <property type="entry name" value="EspE N-terminal domain-like"/>
    <property type="match status" value="1"/>
</dbReference>
<gene>
    <name evidence="1" type="ORF">OSCT_3208</name>
</gene>
<proteinExistence type="predicted"/>
<dbReference type="EMBL" id="ADVR01000142">
    <property type="protein sequence ID" value="EFO78913.1"/>
    <property type="molecule type" value="Genomic_DNA"/>
</dbReference>
<sequence>MKQCTHPCSVVAHNHTSIERLRAHLIEGHQCLDAWLALSDLVNDPRQRRDCLERAAVLAPENEQIQMAYLQAQLVVEPGDVAAQRRMAEIRTMQLIADVKTLHFHERPKARLIGDILVEIGAISSQELQEVLRYQKSGSVISADRRVGQILLQRGLITPSKLAKALIMQQQERSQLRIAPQVLGEYLVEQNYITPEQLELALAEQLRLDQRGQRLSLGQILVRLTMVTQKQIEEAVDDQQRAFWSKFGY</sequence>
<protein>
    <submittedName>
        <fullName evidence="1">Uncharacterized protein</fullName>
    </submittedName>
</protein>
<dbReference type="STRING" id="765420.OSCT_3208"/>
<accession>E1IIQ7</accession>
<name>E1IIQ7_9CHLR</name>
<organism evidence="1 2">
    <name type="scientific">Oscillochloris trichoides DG-6</name>
    <dbReference type="NCBI Taxonomy" id="765420"/>
    <lineage>
        <taxon>Bacteria</taxon>
        <taxon>Bacillati</taxon>
        <taxon>Chloroflexota</taxon>
        <taxon>Chloroflexia</taxon>
        <taxon>Chloroflexales</taxon>
        <taxon>Chloroflexineae</taxon>
        <taxon>Oscillochloridaceae</taxon>
        <taxon>Oscillochloris</taxon>
    </lineage>
</organism>
<dbReference type="OrthoDB" id="149517at2"/>
<dbReference type="HOGENOM" id="CLU_1115120_0_0_0"/>
<keyword evidence="2" id="KW-1185">Reference proteome</keyword>
<dbReference type="Proteomes" id="UP000054010">
    <property type="component" value="Unassembled WGS sequence"/>
</dbReference>
<dbReference type="eggNOG" id="COG4932">
    <property type="taxonomic scope" value="Bacteria"/>
</dbReference>
<comment type="caution">
    <text evidence="1">The sequence shown here is derived from an EMBL/GenBank/DDBJ whole genome shotgun (WGS) entry which is preliminary data.</text>
</comment>
<dbReference type="AlphaFoldDB" id="E1IIQ7"/>